<name>A0ABP1EL85_9FLAO</name>
<dbReference type="Pfam" id="PF13505">
    <property type="entry name" value="OMP_b-brl"/>
    <property type="match status" value="1"/>
</dbReference>
<dbReference type="InterPro" id="IPR027385">
    <property type="entry name" value="Beta-barrel_OMP"/>
</dbReference>
<sequence length="166" mass="17288">MKKFLLAIAMVAFGFTVNAQDGEFNAGVNLGLPIGDVSDAYSFTIGAEVNYLFSVSDDFKVGPSVGFTQFFGSDVEVLGVTVEGADASFMPLAAAGRFAVSEEFTLGADLGYAIGLSPDGNDGGFYYRPMVGYNISENVMLQATYSGVSVNGGTFSNIGLGVMFGL</sequence>
<protein>
    <recommendedName>
        <fullName evidence="3">Outer membrane protein beta-barrel domain-containing protein</fullName>
    </recommendedName>
</protein>
<feature type="domain" description="Outer membrane protein beta-barrel" evidence="3">
    <location>
        <begin position="8"/>
        <end position="163"/>
    </location>
</feature>
<feature type="signal peptide" evidence="2">
    <location>
        <begin position="1"/>
        <end position="19"/>
    </location>
</feature>
<evidence type="ECO:0000256" key="2">
    <source>
        <dbReference type="SAM" id="SignalP"/>
    </source>
</evidence>
<evidence type="ECO:0000256" key="1">
    <source>
        <dbReference type="ARBA" id="ARBA00022729"/>
    </source>
</evidence>
<proteinExistence type="predicted"/>
<evidence type="ECO:0000313" key="5">
    <source>
        <dbReference type="Proteomes" id="UP001497416"/>
    </source>
</evidence>
<keyword evidence="5" id="KW-1185">Reference proteome</keyword>
<organism evidence="4 5">
    <name type="scientific">Tenacibaculum platacis</name>
    <dbReference type="NCBI Taxonomy" id="3137852"/>
    <lineage>
        <taxon>Bacteria</taxon>
        <taxon>Pseudomonadati</taxon>
        <taxon>Bacteroidota</taxon>
        <taxon>Flavobacteriia</taxon>
        <taxon>Flavobacteriales</taxon>
        <taxon>Flavobacteriaceae</taxon>
        <taxon>Tenacibaculum</taxon>
    </lineage>
</organism>
<accession>A0ABP1EL85</accession>
<evidence type="ECO:0000259" key="3">
    <source>
        <dbReference type="Pfam" id="PF13505"/>
    </source>
</evidence>
<feature type="chain" id="PRO_5046533189" description="Outer membrane protein beta-barrel domain-containing protein" evidence="2">
    <location>
        <begin position="20"/>
        <end position="166"/>
    </location>
</feature>
<reference evidence="4 5" key="1">
    <citation type="submission" date="2024-05" db="EMBL/GenBank/DDBJ databases">
        <authorList>
            <person name="Duchaud E."/>
        </authorList>
    </citation>
    <scope>NUCLEOTIDE SEQUENCE [LARGE SCALE GENOMIC DNA]</scope>
    <source>
        <strain evidence="4">Ena-SAMPLE-TAB-13-05-2024-13:56:06:370-140302</strain>
    </source>
</reference>
<keyword evidence="1 2" id="KW-0732">Signal</keyword>
<dbReference type="EMBL" id="CAXIXY010000004">
    <property type="protein sequence ID" value="CAL2084408.1"/>
    <property type="molecule type" value="Genomic_DNA"/>
</dbReference>
<comment type="caution">
    <text evidence="4">The sequence shown here is derived from an EMBL/GenBank/DDBJ whole genome shotgun (WGS) entry which is preliminary data.</text>
</comment>
<gene>
    <name evidence="4" type="ORF">T190607A01A_20299</name>
</gene>
<dbReference type="RefSeq" id="WP_348711740.1">
    <property type="nucleotide sequence ID" value="NZ_CAXIXY010000004.1"/>
</dbReference>
<dbReference type="Proteomes" id="UP001497416">
    <property type="component" value="Unassembled WGS sequence"/>
</dbReference>
<dbReference type="SUPFAM" id="SSF56925">
    <property type="entry name" value="OMPA-like"/>
    <property type="match status" value="1"/>
</dbReference>
<dbReference type="InterPro" id="IPR011250">
    <property type="entry name" value="OMP/PagP_B-barrel"/>
</dbReference>
<evidence type="ECO:0000313" key="4">
    <source>
        <dbReference type="EMBL" id="CAL2084408.1"/>
    </source>
</evidence>